<keyword evidence="2" id="KW-1185">Reference proteome</keyword>
<reference evidence="1" key="1">
    <citation type="submission" date="2023-06" db="EMBL/GenBank/DDBJ databases">
        <title>Sysu t00192.</title>
        <authorList>
            <person name="Gao L."/>
            <person name="Fang B.-Z."/>
            <person name="Li W.-J."/>
        </authorList>
    </citation>
    <scope>NUCLEOTIDE SEQUENCE</scope>
    <source>
        <strain evidence="1">SYSU T00192</strain>
    </source>
</reference>
<name>A0ABT8G9D9_9MICO</name>
<evidence type="ECO:0000313" key="1">
    <source>
        <dbReference type="EMBL" id="MDN4475755.1"/>
    </source>
</evidence>
<dbReference type="RefSeq" id="WP_301133131.1">
    <property type="nucleotide sequence ID" value="NZ_JAUHPW010000005.1"/>
</dbReference>
<dbReference type="PANTHER" id="PTHR34129">
    <property type="entry name" value="BLR1139 PROTEIN"/>
    <property type="match status" value="1"/>
</dbReference>
<organism evidence="1 2">
    <name type="scientific">Demequina litoralis</name>
    <dbReference type="NCBI Taxonomy" id="3051660"/>
    <lineage>
        <taxon>Bacteria</taxon>
        <taxon>Bacillati</taxon>
        <taxon>Actinomycetota</taxon>
        <taxon>Actinomycetes</taxon>
        <taxon>Micrococcales</taxon>
        <taxon>Demequinaceae</taxon>
        <taxon>Demequina</taxon>
    </lineage>
</organism>
<protein>
    <submittedName>
        <fullName evidence="1">DUF952 domain-containing protein</fullName>
    </submittedName>
</protein>
<sequence>MLEIPHLYHLATAAEWDPAATEPYTVSTLGRSLEDEGFIHLSLARQVAGVGAAFYGGQDVVLLRVDPAKVRSRVEFEAVLGSDDKYPHLYGPIPREAIVSATPVPRGEDGVLDFTGLLPEPI</sequence>
<accession>A0ABT8G9D9</accession>
<dbReference type="Proteomes" id="UP001172728">
    <property type="component" value="Unassembled WGS sequence"/>
</dbReference>
<dbReference type="InterPro" id="IPR009297">
    <property type="entry name" value="DUF952"/>
</dbReference>
<gene>
    <name evidence="1" type="ORF">QQX09_07790</name>
</gene>
<dbReference type="Gene3D" id="3.20.170.20">
    <property type="entry name" value="Protein of unknown function DUF952"/>
    <property type="match status" value="1"/>
</dbReference>
<dbReference type="EMBL" id="JAUHPW010000005">
    <property type="protein sequence ID" value="MDN4475755.1"/>
    <property type="molecule type" value="Genomic_DNA"/>
</dbReference>
<comment type="caution">
    <text evidence="1">The sequence shown here is derived from an EMBL/GenBank/DDBJ whole genome shotgun (WGS) entry which is preliminary data.</text>
</comment>
<proteinExistence type="predicted"/>
<dbReference type="SUPFAM" id="SSF56399">
    <property type="entry name" value="ADP-ribosylation"/>
    <property type="match status" value="1"/>
</dbReference>
<dbReference type="PANTHER" id="PTHR34129:SF1">
    <property type="entry name" value="DUF952 DOMAIN-CONTAINING PROTEIN"/>
    <property type="match status" value="1"/>
</dbReference>
<evidence type="ECO:0000313" key="2">
    <source>
        <dbReference type="Proteomes" id="UP001172728"/>
    </source>
</evidence>
<dbReference type="Pfam" id="PF06108">
    <property type="entry name" value="DUF952"/>
    <property type="match status" value="1"/>
</dbReference>